<dbReference type="GO" id="GO:0005634">
    <property type="term" value="C:nucleus"/>
    <property type="evidence" value="ECO:0007669"/>
    <property type="project" value="TreeGrafter"/>
</dbReference>
<proteinExistence type="inferred from homology"/>
<dbReference type="SMART" id="SM00220">
    <property type="entry name" value="S_TKc"/>
    <property type="match status" value="1"/>
</dbReference>
<dbReference type="AlphaFoldDB" id="A0AAD3D977"/>
<sequence length="414" mass="46483">MSERELAQKRLLQIQGPGISFKRPRSEIKSPSEEINLGALDSLERHSSSSNPLCTPYGRCSNVSNRYEKIARIGEGTYGIVYKAYDKKANKGEPNVVALKRCLPHHEASDGFPITTLREIEILREIALEKGHDNIVNLREIAVGSKSSSVFLVFEFVQFELAKLIDDHYAKYSKSPFSLAETKCLSKQLFSALSFLHGKRIIHRDLKLSNLLYDPSRGLLKLADFGLARRISSDTCKGSEIGTESEKFSGKISSLFPSSRGVDNVGNLTPKVVSLWYRAPELLLNHEKYDIAIDQWSAGCVLSEFLLGKPLFKGKNDLDQLRKVIEVLGSRNCRDIKSCNKGSMEAELLERDCEGTLFDIFADLSSLGIQLFQNLLAFDPRKRISAEAALHCEWIREEPSACGKDIMPKFHHKM</sequence>
<dbReference type="InterPro" id="IPR000719">
    <property type="entry name" value="Prot_kinase_dom"/>
</dbReference>
<dbReference type="InterPro" id="IPR008271">
    <property type="entry name" value="Ser/Thr_kinase_AS"/>
</dbReference>
<keyword evidence="5 14" id="KW-0547">Nucleotide-binding</keyword>
<evidence type="ECO:0000256" key="9">
    <source>
        <dbReference type="ARBA" id="ARBA00039612"/>
    </source>
</evidence>
<organism evidence="17 18">
    <name type="scientific">Chaetoceros tenuissimus</name>
    <dbReference type="NCBI Taxonomy" id="426638"/>
    <lineage>
        <taxon>Eukaryota</taxon>
        <taxon>Sar</taxon>
        <taxon>Stramenopiles</taxon>
        <taxon>Ochrophyta</taxon>
        <taxon>Bacillariophyta</taxon>
        <taxon>Coscinodiscophyceae</taxon>
        <taxon>Chaetocerotophycidae</taxon>
        <taxon>Chaetocerotales</taxon>
        <taxon>Chaetocerotaceae</taxon>
        <taxon>Chaetoceros</taxon>
    </lineage>
</organism>
<comment type="similarity">
    <text evidence="1">Belongs to the protein kinase superfamily. CMGC Ser/Thr protein kinase family. CDC2/CDKX subfamily.</text>
</comment>
<evidence type="ECO:0000259" key="16">
    <source>
        <dbReference type="PROSITE" id="PS50011"/>
    </source>
</evidence>
<comment type="catalytic activity">
    <reaction evidence="12">
        <text>L-threonyl-[protein] + ATP = O-phospho-L-threonyl-[protein] + ADP + H(+)</text>
        <dbReference type="Rhea" id="RHEA:46608"/>
        <dbReference type="Rhea" id="RHEA-COMP:11060"/>
        <dbReference type="Rhea" id="RHEA-COMP:11605"/>
        <dbReference type="ChEBI" id="CHEBI:15378"/>
        <dbReference type="ChEBI" id="CHEBI:30013"/>
        <dbReference type="ChEBI" id="CHEBI:30616"/>
        <dbReference type="ChEBI" id="CHEBI:61977"/>
        <dbReference type="ChEBI" id="CHEBI:456216"/>
        <dbReference type="EC" id="2.7.11.22"/>
    </reaction>
</comment>
<keyword evidence="18" id="KW-1185">Reference proteome</keyword>
<dbReference type="PROSITE" id="PS00107">
    <property type="entry name" value="PROTEIN_KINASE_ATP"/>
    <property type="match status" value="1"/>
</dbReference>
<dbReference type="FunFam" id="3.30.200.20:FF:000124">
    <property type="entry name" value="Cyclin-dependent kinase 4"/>
    <property type="match status" value="1"/>
</dbReference>
<evidence type="ECO:0000256" key="6">
    <source>
        <dbReference type="ARBA" id="ARBA00022777"/>
    </source>
</evidence>
<evidence type="ECO:0000256" key="15">
    <source>
        <dbReference type="RuleBase" id="RU000304"/>
    </source>
</evidence>
<dbReference type="SUPFAM" id="SSF56112">
    <property type="entry name" value="Protein kinase-like (PK-like)"/>
    <property type="match status" value="1"/>
</dbReference>
<dbReference type="GO" id="GO:0007346">
    <property type="term" value="P:regulation of mitotic cell cycle"/>
    <property type="evidence" value="ECO:0007669"/>
    <property type="project" value="TreeGrafter"/>
</dbReference>
<feature type="domain" description="Protein kinase" evidence="16">
    <location>
        <begin position="67"/>
        <end position="395"/>
    </location>
</feature>
<dbReference type="GO" id="GO:0004693">
    <property type="term" value="F:cyclin-dependent protein serine/threonine kinase activity"/>
    <property type="evidence" value="ECO:0007669"/>
    <property type="project" value="UniProtKB-EC"/>
</dbReference>
<comment type="catalytic activity">
    <reaction evidence="13">
        <text>L-seryl-[protein] + ATP = O-phospho-L-seryl-[protein] + ADP + H(+)</text>
        <dbReference type="Rhea" id="RHEA:17989"/>
        <dbReference type="Rhea" id="RHEA-COMP:9863"/>
        <dbReference type="Rhea" id="RHEA-COMP:11604"/>
        <dbReference type="ChEBI" id="CHEBI:15378"/>
        <dbReference type="ChEBI" id="CHEBI:29999"/>
        <dbReference type="ChEBI" id="CHEBI:30616"/>
        <dbReference type="ChEBI" id="CHEBI:83421"/>
        <dbReference type="ChEBI" id="CHEBI:456216"/>
        <dbReference type="EC" id="2.7.11.22"/>
    </reaction>
</comment>
<evidence type="ECO:0000256" key="1">
    <source>
        <dbReference type="ARBA" id="ARBA00006485"/>
    </source>
</evidence>
<evidence type="ECO:0000256" key="3">
    <source>
        <dbReference type="ARBA" id="ARBA00022527"/>
    </source>
</evidence>
<keyword evidence="6" id="KW-0418">Kinase</keyword>
<evidence type="ECO:0000313" key="18">
    <source>
        <dbReference type="Proteomes" id="UP001054902"/>
    </source>
</evidence>
<evidence type="ECO:0000313" key="17">
    <source>
        <dbReference type="EMBL" id="GFH60191.1"/>
    </source>
</evidence>
<gene>
    <name evidence="17" type="ORF">CTEN210_16667</name>
</gene>
<dbReference type="PANTHER" id="PTHR24056">
    <property type="entry name" value="CELL DIVISION PROTEIN KINASE"/>
    <property type="match status" value="1"/>
</dbReference>
<keyword evidence="4" id="KW-0808">Transferase</keyword>
<evidence type="ECO:0000256" key="5">
    <source>
        <dbReference type="ARBA" id="ARBA00022741"/>
    </source>
</evidence>
<dbReference type="InterPro" id="IPR017441">
    <property type="entry name" value="Protein_kinase_ATP_BS"/>
</dbReference>
<keyword evidence="3 15" id="KW-0723">Serine/threonine-protein kinase</keyword>
<dbReference type="GO" id="GO:0005524">
    <property type="term" value="F:ATP binding"/>
    <property type="evidence" value="ECO:0007669"/>
    <property type="project" value="UniProtKB-UniRule"/>
</dbReference>
<evidence type="ECO:0000256" key="13">
    <source>
        <dbReference type="ARBA" id="ARBA00048367"/>
    </source>
</evidence>
<name>A0AAD3D977_9STRA</name>
<dbReference type="Gene3D" id="1.10.510.10">
    <property type="entry name" value="Transferase(Phosphotransferase) domain 1"/>
    <property type="match status" value="1"/>
</dbReference>
<protein>
    <recommendedName>
        <fullName evidence="9">Cyclin-dependent kinase 2 homolog</fullName>
        <ecNumber evidence="2">2.7.11.22</ecNumber>
    </recommendedName>
    <alternativeName>
        <fullName evidence="10">Cell division control protein 2 homolog</fullName>
    </alternativeName>
    <alternativeName>
        <fullName evidence="11">cdc2-related kinase 2</fullName>
    </alternativeName>
</protein>
<dbReference type="Pfam" id="PF00069">
    <property type="entry name" value="Pkinase"/>
    <property type="match status" value="1"/>
</dbReference>
<dbReference type="PROSITE" id="PS50011">
    <property type="entry name" value="PROTEIN_KINASE_DOM"/>
    <property type="match status" value="1"/>
</dbReference>
<dbReference type="InterPro" id="IPR011009">
    <property type="entry name" value="Kinase-like_dom_sf"/>
</dbReference>
<evidence type="ECO:0000256" key="7">
    <source>
        <dbReference type="ARBA" id="ARBA00022840"/>
    </source>
</evidence>
<evidence type="ECO:0000256" key="14">
    <source>
        <dbReference type="PROSITE-ProRule" id="PRU10141"/>
    </source>
</evidence>
<evidence type="ECO:0000256" key="11">
    <source>
        <dbReference type="ARBA" id="ARBA00042858"/>
    </source>
</evidence>
<dbReference type="PROSITE" id="PS00108">
    <property type="entry name" value="PROTEIN_KINASE_ST"/>
    <property type="match status" value="1"/>
</dbReference>
<dbReference type="InterPro" id="IPR050108">
    <property type="entry name" value="CDK"/>
</dbReference>
<dbReference type="PANTHER" id="PTHR24056:SF107">
    <property type="entry name" value="CYCLIN-DEPENDENT KINASE 11A-RELATED"/>
    <property type="match status" value="1"/>
</dbReference>
<evidence type="ECO:0000256" key="10">
    <source>
        <dbReference type="ARBA" id="ARBA00041902"/>
    </source>
</evidence>
<dbReference type="EC" id="2.7.11.22" evidence="2"/>
<evidence type="ECO:0000256" key="2">
    <source>
        <dbReference type="ARBA" id="ARBA00012425"/>
    </source>
</evidence>
<feature type="binding site" evidence="14">
    <location>
        <position position="100"/>
    </location>
    <ligand>
        <name>ATP</name>
        <dbReference type="ChEBI" id="CHEBI:30616"/>
    </ligand>
</feature>
<accession>A0AAD3D977</accession>
<dbReference type="EMBL" id="BLLK01000069">
    <property type="protein sequence ID" value="GFH60191.1"/>
    <property type="molecule type" value="Genomic_DNA"/>
</dbReference>
<evidence type="ECO:0000256" key="12">
    <source>
        <dbReference type="ARBA" id="ARBA00047811"/>
    </source>
</evidence>
<dbReference type="Gene3D" id="3.30.200.20">
    <property type="entry name" value="Phosphorylase Kinase, domain 1"/>
    <property type="match status" value="1"/>
</dbReference>
<comment type="caution">
    <text evidence="17">The sequence shown here is derived from an EMBL/GenBank/DDBJ whole genome shotgun (WGS) entry which is preliminary data.</text>
</comment>
<reference evidence="17 18" key="1">
    <citation type="journal article" date="2021" name="Sci. Rep.">
        <title>The genome of the diatom Chaetoceros tenuissimus carries an ancient integrated fragment of an extant virus.</title>
        <authorList>
            <person name="Hongo Y."/>
            <person name="Kimura K."/>
            <person name="Takaki Y."/>
            <person name="Yoshida Y."/>
            <person name="Baba S."/>
            <person name="Kobayashi G."/>
            <person name="Nagasaki K."/>
            <person name="Hano T."/>
            <person name="Tomaru Y."/>
        </authorList>
    </citation>
    <scope>NUCLEOTIDE SEQUENCE [LARGE SCALE GENOMIC DNA]</scope>
    <source>
        <strain evidence="17 18">NIES-3715</strain>
    </source>
</reference>
<evidence type="ECO:0000256" key="8">
    <source>
        <dbReference type="ARBA" id="ARBA00038543"/>
    </source>
</evidence>
<evidence type="ECO:0000256" key="4">
    <source>
        <dbReference type="ARBA" id="ARBA00022679"/>
    </source>
</evidence>
<comment type="subunit">
    <text evidence="8">May form a complex composed of at least the catalytic subunit CRK2 and a cyclin.</text>
</comment>
<dbReference type="Proteomes" id="UP001054902">
    <property type="component" value="Unassembled WGS sequence"/>
</dbReference>
<keyword evidence="7 14" id="KW-0067">ATP-binding</keyword>